<dbReference type="EMBL" id="JARBHB010000001">
    <property type="protein sequence ID" value="KAJ8897301.1"/>
    <property type="molecule type" value="Genomic_DNA"/>
</dbReference>
<evidence type="ECO:0000313" key="1">
    <source>
        <dbReference type="EMBL" id="KAJ8897301.1"/>
    </source>
</evidence>
<evidence type="ECO:0000313" key="2">
    <source>
        <dbReference type="Proteomes" id="UP001159363"/>
    </source>
</evidence>
<sequence>MSRYRRGMWVRGSQLSAGFEKSSSVRREPDRGAAVAQCVEHPIVGPRAKQRRLDYLPHAQANRVRFQAETLPYFRTWEWCRTMPLAGLLGYLPFSPPFHSGAAPYSPCFTLICFQDLDVKSPWRKNSAEERLQRKRACGDTRVKSRQLCDWVPRTPATFSRSEQSVRSSLPPSAHEQCLITEQTTFSLVLLPILRWRSEVLSTLALSECSVEVNDCLKGPLVQCCYTCYIPKRGRAQLSDETPFEGGPETALRRVQ</sequence>
<proteinExistence type="predicted"/>
<accession>A0ABQ9IKS3</accession>
<organism evidence="1 2">
    <name type="scientific">Dryococelus australis</name>
    <dbReference type="NCBI Taxonomy" id="614101"/>
    <lineage>
        <taxon>Eukaryota</taxon>
        <taxon>Metazoa</taxon>
        <taxon>Ecdysozoa</taxon>
        <taxon>Arthropoda</taxon>
        <taxon>Hexapoda</taxon>
        <taxon>Insecta</taxon>
        <taxon>Pterygota</taxon>
        <taxon>Neoptera</taxon>
        <taxon>Polyneoptera</taxon>
        <taxon>Phasmatodea</taxon>
        <taxon>Verophasmatodea</taxon>
        <taxon>Anareolatae</taxon>
        <taxon>Phasmatidae</taxon>
        <taxon>Eurycanthinae</taxon>
        <taxon>Dryococelus</taxon>
    </lineage>
</organism>
<reference evidence="1 2" key="1">
    <citation type="submission" date="2023-02" db="EMBL/GenBank/DDBJ databases">
        <title>LHISI_Scaffold_Assembly.</title>
        <authorList>
            <person name="Stuart O.P."/>
            <person name="Cleave R."/>
            <person name="Magrath M.J.L."/>
            <person name="Mikheyev A.S."/>
        </authorList>
    </citation>
    <scope>NUCLEOTIDE SEQUENCE [LARGE SCALE GENOMIC DNA]</scope>
    <source>
        <strain evidence="1">Daus_M_001</strain>
        <tissue evidence="1">Leg muscle</tissue>
    </source>
</reference>
<keyword evidence="2" id="KW-1185">Reference proteome</keyword>
<gene>
    <name evidence="1" type="ORF">PR048_002647</name>
</gene>
<protein>
    <submittedName>
        <fullName evidence="1">Uncharacterized protein</fullName>
    </submittedName>
</protein>
<comment type="caution">
    <text evidence="1">The sequence shown here is derived from an EMBL/GenBank/DDBJ whole genome shotgun (WGS) entry which is preliminary data.</text>
</comment>
<dbReference type="Proteomes" id="UP001159363">
    <property type="component" value="Chromosome 1"/>
</dbReference>
<name>A0ABQ9IKS3_9NEOP</name>